<organism evidence="2 3">
    <name type="scientific">Rubellimicrobium aerolatum</name>
    <dbReference type="NCBI Taxonomy" id="490979"/>
    <lineage>
        <taxon>Bacteria</taxon>
        <taxon>Pseudomonadati</taxon>
        <taxon>Pseudomonadota</taxon>
        <taxon>Alphaproteobacteria</taxon>
        <taxon>Rhodobacterales</taxon>
        <taxon>Roseobacteraceae</taxon>
        <taxon>Rubellimicrobium</taxon>
    </lineage>
</organism>
<proteinExistence type="predicted"/>
<dbReference type="NCBIfam" id="TIGR03370">
    <property type="entry name" value="VPLPA-CTERM"/>
    <property type="match status" value="1"/>
</dbReference>
<keyword evidence="3" id="KW-1185">Reference proteome</keyword>
<dbReference type="InterPro" id="IPR013424">
    <property type="entry name" value="Ice-binding_C"/>
</dbReference>
<protein>
    <submittedName>
        <fullName evidence="2">VPLPA-CTERM sorting domain-containing protein</fullName>
    </submittedName>
</protein>
<evidence type="ECO:0000313" key="2">
    <source>
        <dbReference type="EMBL" id="MFC5567054.1"/>
    </source>
</evidence>
<feature type="chain" id="PRO_5045771216" evidence="1">
    <location>
        <begin position="24"/>
        <end position="181"/>
    </location>
</feature>
<dbReference type="Proteomes" id="UP001596056">
    <property type="component" value="Unassembled WGS sequence"/>
</dbReference>
<dbReference type="InterPro" id="IPR022472">
    <property type="entry name" value="VPLPA-CTERM"/>
</dbReference>
<evidence type="ECO:0000256" key="1">
    <source>
        <dbReference type="SAM" id="SignalP"/>
    </source>
</evidence>
<keyword evidence="1" id="KW-0732">Signal</keyword>
<dbReference type="EMBL" id="JBHSNA010000010">
    <property type="protein sequence ID" value="MFC5567054.1"/>
    <property type="molecule type" value="Genomic_DNA"/>
</dbReference>
<dbReference type="RefSeq" id="WP_377110011.1">
    <property type="nucleotide sequence ID" value="NZ_JBHSNA010000010.1"/>
</dbReference>
<evidence type="ECO:0000313" key="3">
    <source>
        <dbReference type="Proteomes" id="UP001596056"/>
    </source>
</evidence>
<feature type="signal peptide" evidence="1">
    <location>
        <begin position="1"/>
        <end position="23"/>
    </location>
</feature>
<name>A0ABW0SDL7_9RHOB</name>
<sequence length="181" mass="18465">MRPVLHAATLAALALSAPMVASAATVRLDPSDSGTTYDLLADTYGFAEVFGLGTEGATLTYRFENTSDRSVALALVDGNVLQNTAAFVDGLTFTVGDQVFDFASGVSDDFFTSLTVAAGDVVDLVIRFGDVVDNASIRGKGATTATFTVEAAVVPVPAAGLLLATALGGLGLARRRRATGA</sequence>
<gene>
    <name evidence="2" type="ORF">ACFPOC_11610</name>
</gene>
<comment type="caution">
    <text evidence="2">The sequence shown here is derived from an EMBL/GenBank/DDBJ whole genome shotgun (WGS) entry which is preliminary data.</text>
</comment>
<reference evidence="3" key="1">
    <citation type="journal article" date="2019" name="Int. J. Syst. Evol. Microbiol.">
        <title>The Global Catalogue of Microorganisms (GCM) 10K type strain sequencing project: providing services to taxonomists for standard genome sequencing and annotation.</title>
        <authorList>
            <consortium name="The Broad Institute Genomics Platform"/>
            <consortium name="The Broad Institute Genome Sequencing Center for Infectious Disease"/>
            <person name="Wu L."/>
            <person name="Ma J."/>
        </authorList>
    </citation>
    <scope>NUCLEOTIDE SEQUENCE [LARGE SCALE GENOMIC DNA]</scope>
    <source>
        <strain evidence="3">KACC 11588</strain>
    </source>
</reference>
<dbReference type="NCBIfam" id="TIGR02595">
    <property type="entry name" value="PEP_CTERM"/>
    <property type="match status" value="1"/>
</dbReference>
<accession>A0ABW0SDL7</accession>